<comment type="caution">
    <text evidence="1">The sequence shown here is derived from an EMBL/GenBank/DDBJ whole genome shotgun (WGS) entry which is preliminary data.</text>
</comment>
<keyword evidence="2" id="KW-1185">Reference proteome</keyword>
<dbReference type="Pfam" id="PF04237">
    <property type="entry name" value="YjbR"/>
    <property type="match status" value="1"/>
</dbReference>
<sequence>MNEWQQIRERLREFALGLPEAHEDFPWGETVVKVNKKVFVFLGMDEATEKWGLQFSVKLRESNGYALDLPGASPTGHGLGKAGWVTIPFADGTPDADVLCEWVEESYRIVAPKRLVALLDSPGSPDS</sequence>
<keyword evidence="1" id="KW-0238">DNA-binding</keyword>
<dbReference type="SUPFAM" id="SSF142906">
    <property type="entry name" value="YjbR-like"/>
    <property type="match status" value="1"/>
</dbReference>
<dbReference type="InterPro" id="IPR038056">
    <property type="entry name" value="YjbR-like_sf"/>
</dbReference>
<reference evidence="2" key="1">
    <citation type="journal article" date="2019" name="Int. J. Syst. Evol. Microbiol.">
        <title>The Global Catalogue of Microorganisms (GCM) 10K type strain sequencing project: providing services to taxonomists for standard genome sequencing and annotation.</title>
        <authorList>
            <consortium name="The Broad Institute Genomics Platform"/>
            <consortium name="The Broad Institute Genome Sequencing Center for Infectious Disease"/>
            <person name="Wu L."/>
            <person name="Ma J."/>
        </authorList>
    </citation>
    <scope>NUCLEOTIDE SEQUENCE [LARGE SCALE GENOMIC DNA]</scope>
    <source>
        <strain evidence="2">CCUG 49560</strain>
    </source>
</reference>
<dbReference type="EMBL" id="JBHSFN010000031">
    <property type="protein sequence ID" value="MFC4591348.1"/>
    <property type="molecule type" value="Genomic_DNA"/>
</dbReference>
<organism evidence="1 2">
    <name type="scientific">Sphaerisporangium corydalis</name>
    <dbReference type="NCBI Taxonomy" id="1441875"/>
    <lineage>
        <taxon>Bacteria</taxon>
        <taxon>Bacillati</taxon>
        <taxon>Actinomycetota</taxon>
        <taxon>Actinomycetes</taxon>
        <taxon>Streptosporangiales</taxon>
        <taxon>Streptosporangiaceae</taxon>
        <taxon>Sphaerisporangium</taxon>
    </lineage>
</organism>
<dbReference type="GO" id="GO:0003677">
    <property type="term" value="F:DNA binding"/>
    <property type="evidence" value="ECO:0007669"/>
    <property type="project" value="UniProtKB-KW"/>
</dbReference>
<dbReference type="Gene3D" id="3.90.1150.30">
    <property type="match status" value="1"/>
</dbReference>
<proteinExistence type="predicted"/>
<dbReference type="Proteomes" id="UP001595891">
    <property type="component" value="Unassembled WGS sequence"/>
</dbReference>
<accession>A0ABV9EPG1</accession>
<dbReference type="InterPro" id="IPR058532">
    <property type="entry name" value="YjbR/MT2646/Rv2570-like"/>
</dbReference>
<name>A0ABV9EPG1_9ACTN</name>
<protein>
    <submittedName>
        <fullName evidence="1">MmcQ/YjbR family DNA-binding protein</fullName>
    </submittedName>
</protein>
<evidence type="ECO:0000313" key="2">
    <source>
        <dbReference type="Proteomes" id="UP001595891"/>
    </source>
</evidence>
<dbReference type="RefSeq" id="WP_262850734.1">
    <property type="nucleotide sequence ID" value="NZ_JANZYP010000116.1"/>
</dbReference>
<gene>
    <name evidence="1" type="ORF">ACFO8L_35005</name>
</gene>
<evidence type="ECO:0000313" key="1">
    <source>
        <dbReference type="EMBL" id="MFC4591348.1"/>
    </source>
</evidence>